<gene>
    <name evidence="2" type="ORF">OA50_04190</name>
</gene>
<dbReference type="CDD" id="cd24082">
    <property type="entry name" value="ASKHA_NBD_GspK-like"/>
    <property type="match status" value="1"/>
</dbReference>
<dbReference type="InterPro" id="IPR043129">
    <property type="entry name" value="ATPase_NBD"/>
</dbReference>
<dbReference type="Pfam" id="PF01869">
    <property type="entry name" value="BcrAD_BadFG"/>
    <property type="match status" value="1"/>
</dbReference>
<dbReference type="PANTHER" id="PTHR43190:SF3">
    <property type="entry name" value="N-ACETYL-D-GLUCOSAMINE KINASE"/>
    <property type="match status" value="1"/>
</dbReference>
<dbReference type="STRING" id="561184.SAMN05216376_12521"/>
<keyword evidence="3" id="KW-1185">Reference proteome</keyword>
<dbReference type="AlphaFoldDB" id="A0A0B3SKS7"/>
<protein>
    <submittedName>
        <fullName evidence="2">ATPase</fullName>
    </submittedName>
</protein>
<dbReference type="PANTHER" id="PTHR43190">
    <property type="entry name" value="N-ACETYL-D-GLUCOSAMINE KINASE"/>
    <property type="match status" value="1"/>
</dbReference>
<sequence>MSHPAHPYLIAVDGGGSGCRAVVASYEGRILGEGRAGPANATSDLVQSIANTRVAIGAALGSAGLEAEGRERFVAHLGLAGALTSEVTSRITRECGLPHVTVGDDLETALAGALGAGDGILVSVGTGSVMAGRRSGEISRIGGWGLQVSDQASGAWLGRGLMERVLLCHDGLEAHSDLTASVLAEFGGALEIVAFATGATPGEYATWAPRVVAAADTDAQAVALMTAGAAYLGRGIGVLDPSGRAPVCLTGGLGPAYGRYLPDLHGRIVQPQGTALDGALRLARAFAERRTRPGT</sequence>
<reference evidence="2 3" key="1">
    <citation type="submission" date="2014-10" db="EMBL/GenBank/DDBJ databases">
        <title>Genome sequence of Ponticoccus sp. strain UMTAT08 isolated from clonal culture of toxic dinoflagellate Alexandrium tamiyavanichii.</title>
        <authorList>
            <person name="Gan H.Y."/>
            <person name="Muhd D.-D."/>
            <person name="Mohd Noor M.E."/>
            <person name="Yeong Y.S."/>
            <person name="Usup G."/>
        </authorList>
    </citation>
    <scope>NUCLEOTIDE SEQUENCE [LARGE SCALE GENOMIC DNA]</scope>
    <source>
        <strain evidence="2 3">UMTAT08</strain>
    </source>
</reference>
<evidence type="ECO:0000313" key="2">
    <source>
        <dbReference type="EMBL" id="KHQ51159.1"/>
    </source>
</evidence>
<dbReference type="SUPFAM" id="SSF53067">
    <property type="entry name" value="Actin-like ATPase domain"/>
    <property type="match status" value="2"/>
</dbReference>
<dbReference type="Gene3D" id="3.30.420.40">
    <property type="match status" value="2"/>
</dbReference>
<name>A0A0B3SKS7_9RHOB</name>
<organism evidence="2 3">
    <name type="scientific">Mameliella alba</name>
    <dbReference type="NCBI Taxonomy" id="561184"/>
    <lineage>
        <taxon>Bacteria</taxon>
        <taxon>Pseudomonadati</taxon>
        <taxon>Pseudomonadota</taxon>
        <taxon>Alphaproteobacteria</taxon>
        <taxon>Rhodobacterales</taxon>
        <taxon>Roseobacteraceae</taxon>
        <taxon>Mameliella</taxon>
    </lineage>
</organism>
<dbReference type="RefSeq" id="WP_043144911.1">
    <property type="nucleotide sequence ID" value="NZ_JSUQ01000019.1"/>
</dbReference>
<dbReference type="OrthoDB" id="63487at2"/>
<comment type="caution">
    <text evidence="2">The sequence shown here is derived from an EMBL/GenBank/DDBJ whole genome shotgun (WGS) entry which is preliminary data.</text>
</comment>
<evidence type="ECO:0000313" key="3">
    <source>
        <dbReference type="Proteomes" id="UP000030960"/>
    </source>
</evidence>
<dbReference type="Proteomes" id="UP000030960">
    <property type="component" value="Unassembled WGS sequence"/>
</dbReference>
<dbReference type="InterPro" id="IPR052519">
    <property type="entry name" value="Euk-type_GlcNAc_Kinase"/>
</dbReference>
<evidence type="ECO:0000259" key="1">
    <source>
        <dbReference type="Pfam" id="PF01869"/>
    </source>
</evidence>
<proteinExistence type="predicted"/>
<feature type="domain" description="ATPase BadF/BadG/BcrA/BcrD type" evidence="1">
    <location>
        <begin position="12"/>
        <end position="229"/>
    </location>
</feature>
<dbReference type="PATRIC" id="fig|1515334.3.peg.4227"/>
<accession>A0A0B3SKS7</accession>
<dbReference type="EMBL" id="JSUQ01000019">
    <property type="protein sequence ID" value="KHQ51159.1"/>
    <property type="molecule type" value="Genomic_DNA"/>
</dbReference>
<dbReference type="InterPro" id="IPR002731">
    <property type="entry name" value="ATPase_BadF"/>
</dbReference>